<dbReference type="Pfam" id="PF18734">
    <property type="entry name" value="HEPN_AbiU2"/>
    <property type="match status" value="1"/>
</dbReference>
<gene>
    <name evidence="2" type="ORF">R70211_06819</name>
</gene>
<organism evidence="2 3">
    <name type="scientific">Paraburkholderia domus</name>
    <dbReference type="NCBI Taxonomy" id="2793075"/>
    <lineage>
        <taxon>Bacteria</taxon>
        <taxon>Pseudomonadati</taxon>
        <taxon>Pseudomonadota</taxon>
        <taxon>Betaproteobacteria</taxon>
        <taxon>Burkholderiales</taxon>
        <taxon>Burkholderiaceae</taxon>
        <taxon>Paraburkholderia</taxon>
    </lineage>
</organism>
<evidence type="ECO:0000313" key="3">
    <source>
        <dbReference type="Proteomes" id="UP000675121"/>
    </source>
</evidence>
<evidence type="ECO:0000259" key="1">
    <source>
        <dbReference type="Pfam" id="PF18734"/>
    </source>
</evidence>
<dbReference type="Proteomes" id="UP000675121">
    <property type="component" value="Unassembled WGS sequence"/>
</dbReference>
<reference evidence="2" key="1">
    <citation type="submission" date="2021-02" db="EMBL/GenBank/DDBJ databases">
        <authorList>
            <person name="Vanwijnsberghe S."/>
        </authorList>
    </citation>
    <scope>NUCLEOTIDE SEQUENCE</scope>
    <source>
        <strain evidence="2">R-70211</strain>
    </source>
</reference>
<dbReference type="RefSeq" id="WP_201139498.1">
    <property type="nucleotide sequence ID" value="NZ_CAJNAS010000030.1"/>
</dbReference>
<evidence type="ECO:0000313" key="2">
    <source>
        <dbReference type="EMBL" id="CAE6959303.1"/>
    </source>
</evidence>
<protein>
    <recommendedName>
        <fullName evidence="1">HEPN AbiU2-like domain-containing protein</fullName>
    </recommendedName>
</protein>
<name>A0A9N8N6Z7_9BURK</name>
<dbReference type="EMBL" id="CAJNAS010000030">
    <property type="protein sequence ID" value="CAE6959303.1"/>
    <property type="molecule type" value="Genomic_DNA"/>
</dbReference>
<dbReference type="AlphaFoldDB" id="A0A9N8N6Z7"/>
<proteinExistence type="predicted"/>
<sequence>MNINDLAPLKDRVRAAQEELDLAVLFHEAWKPAAYDEDLHRRLGASYATHAFRIVRSALRREMLMALMRIWDHDSRSVHVAIVIDGIRDSAVVDMLVAERMTGLARQSNMSLFGFEVQLREAIHRAASEAISLFDEYRPGGSRRPVLENLKLLRNERLAHRQVAPSGVDGPEATDEQIEAFYQDTTALVGKLLSILLGVAHDFAETANVYSRPATLFWASVRGERTEGHPDYQPPE</sequence>
<feature type="domain" description="HEPN AbiU2-like" evidence="1">
    <location>
        <begin position="9"/>
        <end position="211"/>
    </location>
</feature>
<keyword evidence="3" id="KW-1185">Reference proteome</keyword>
<dbReference type="InterPro" id="IPR040704">
    <property type="entry name" value="HEPN_AbiU2"/>
</dbReference>
<accession>A0A9N8N6Z7</accession>
<comment type="caution">
    <text evidence="2">The sequence shown here is derived from an EMBL/GenBank/DDBJ whole genome shotgun (WGS) entry which is preliminary data.</text>
</comment>